<organism evidence="6 7">
    <name type="scientific">Pseudonocardia charpentierae</name>
    <dbReference type="NCBI Taxonomy" id="3075545"/>
    <lineage>
        <taxon>Bacteria</taxon>
        <taxon>Bacillati</taxon>
        <taxon>Actinomycetota</taxon>
        <taxon>Actinomycetes</taxon>
        <taxon>Pseudonocardiales</taxon>
        <taxon>Pseudonocardiaceae</taxon>
        <taxon>Pseudonocardia</taxon>
    </lineage>
</organism>
<evidence type="ECO:0000256" key="2">
    <source>
        <dbReference type="ARBA" id="ARBA00022679"/>
    </source>
</evidence>
<evidence type="ECO:0000256" key="3">
    <source>
        <dbReference type="ARBA" id="ARBA00022691"/>
    </source>
</evidence>
<dbReference type="EMBL" id="JAVREJ010000010">
    <property type="protein sequence ID" value="MDT0351017.1"/>
    <property type="molecule type" value="Genomic_DNA"/>
</dbReference>
<protein>
    <submittedName>
        <fullName evidence="6">rRNA adenine N-6-methyltransferase family protein</fullName>
    </submittedName>
</protein>
<comment type="caution">
    <text evidence="6">The sequence shown here is derived from an EMBL/GenBank/DDBJ whole genome shotgun (WGS) entry which is preliminary data.</text>
</comment>
<sequence length="216" mass="22934">MTSEEAYPAERDPGVARVGRRGARRAFLAAALRNPGQFGALAPSSPSLAAVIASVAPTTEAPVVVELGPGTGAMTTAIEGRLAPGARHLAIELDPRMVGFLRQAHPGLEVVEGDAVKLQALLAERGIEQADAVLSGLPWALFDDATQVSILAQVAAVIEPDGVFATFAYRTGMALAAARRFRRTLHATFDEVVLTPTVWRNMPPAFVYVCRRPRTL</sequence>
<dbReference type="PANTHER" id="PTHR11727">
    <property type="entry name" value="DIMETHYLADENOSINE TRANSFERASE"/>
    <property type="match status" value="1"/>
</dbReference>
<dbReference type="PANTHER" id="PTHR11727:SF7">
    <property type="entry name" value="DIMETHYLADENOSINE TRANSFERASE-RELATED"/>
    <property type="match status" value="1"/>
</dbReference>
<dbReference type="InterPro" id="IPR001737">
    <property type="entry name" value="KsgA/Erm"/>
</dbReference>
<proteinExistence type="predicted"/>
<dbReference type="Pfam" id="PF00398">
    <property type="entry name" value="RrnaAD"/>
    <property type="match status" value="1"/>
</dbReference>
<dbReference type="InterPro" id="IPR020598">
    <property type="entry name" value="rRNA_Ade_methylase_Trfase_N"/>
</dbReference>
<feature type="domain" description="Ribosomal RNA adenine methylase transferase N-terminal" evidence="5">
    <location>
        <begin position="48"/>
        <end position="198"/>
    </location>
</feature>
<evidence type="ECO:0000313" key="7">
    <source>
        <dbReference type="Proteomes" id="UP001183202"/>
    </source>
</evidence>
<keyword evidence="3" id="KW-0949">S-adenosyl-L-methionine</keyword>
<keyword evidence="7" id="KW-1185">Reference proteome</keyword>
<keyword evidence="1" id="KW-0489">Methyltransferase</keyword>
<dbReference type="CDD" id="cd02440">
    <property type="entry name" value="AdoMet_MTases"/>
    <property type="match status" value="1"/>
</dbReference>
<keyword evidence="4" id="KW-0694">RNA-binding</keyword>
<accession>A0ABU2NAN5</accession>
<dbReference type="Gene3D" id="3.40.50.150">
    <property type="entry name" value="Vaccinia Virus protein VP39"/>
    <property type="match status" value="1"/>
</dbReference>
<keyword evidence="2" id="KW-0808">Transferase</keyword>
<name>A0ABU2NAN5_9PSEU</name>
<dbReference type="Proteomes" id="UP001183202">
    <property type="component" value="Unassembled WGS sequence"/>
</dbReference>
<dbReference type="SUPFAM" id="SSF53335">
    <property type="entry name" value="S-adenosyl-L-methionine-dependent methyltransferases"/>
    <property type="match status" value="1"/>
</dbReference>
<evidence type="ECO:0000313" key="6">
    <source>
        <dbReference type="EMBL" id="MDT0351017.1"/>
    </source>
</evidence>
<evidence type="ECO:0000259" key="5">
    <source>
        <dbReference type="SMART" id="SM00650"/>
    </source>
</evidence>
<evidence type="ECO:0000256" key="1">
    <source>
        <dbReference type="ARBA" id="ARBA00022603"/>
    </source>
</evidence>
<dbReference type="InterPro" id="IPR029063">
    <property type="entry name" value="SAM-dependent_MTases_sf"/>
</dbReference>
<gene>
    <name evidence="6" type="ORF">RM445_15920</name>
</gene>
<reference evidence="7" key="1">
    <citation type="submission" date="2023-07" db="EMBL/GenBank/DDBJ databases">
        <title>30 novel species of actinomycetes from the DSMZ collection.</title>
        <authorList>
            <person name="Nouioui I."/>
        </authorList>
    </citation>
    <scope>NUCLEOTIDE SEQUENCE [LARGE SCALE GENOMIC DNA]</scope>
    <source>
        <strain evidence="7">DSM 45834</strain>
    </source>
</reference>
<evidence type="ECO:0000256" key="4">
    <source>
        <dbReference type="ARBA" id="ARBA00022884"/>
    </source>
</evidence>
<dbReference type="SMART" id="SM00650">
    <property type="entry name" value="rADc"/>
    <property type="match status" value="1"/>
</dbReference>